<dbReference type="InterPro" id="IPR045239">
    <property type="entry name" value="bHLH95_bHLH"/>
</dbReference>
<dbReference type="OrthoDB" id="2019494at2759"/>
<evidence type="ECO:0000256" key="1">
    <source>
        <dbReference type="ARBA" id="ARBA00004123"/>
    </source>
</evidence>
<sequence>MESDLQQHHHLFHDHHHQHQQQMNSGLMRYRSAPSSYFTSAMDREFCDQFFNRPSSPETERIFARFMNSGGGADDTEKGTTQNNQKTQFSTPAMNNEVEVLQQQLSNINNYSSASQNFYQSSSKPPLPNQSLPSGNERSYSMGMNQIPQMRTGGVNNSNLIRHSSSPAGLFADINTDGYAAAIRGMGNYGATISTKEEPTFSPVAGSMSSIAEIEDKSNIESAAFGDQGRGSNYGTGALPIGASWDAPAVMSDNITGLKRLRSLDDTKPFSASETQQNVEAGTRPSTPLAHHLSLPKTASEMAAIEKFLQFQDSVPCKIRAKRGCATHPRSIAERVRRTRISERMRKLQELVPNMDKQTNTADMLDLAVDYIKDLQQQLKTLSDNRAKCTCSNREQ</sequence>
<dbReference type="PANTHER" id="PTHR16223">
    <property type="entry name" value="TRANSCRIPTION FACTOR BHLH83-RELATED"/>
    <property type="match status" value="1"/>
</dbReference>
<keyword evidence="6" id="KW-0175">Coiled coil</keyword>
<accession>A0A8K0MNA4</accession>
<feature type="compositionally biased region" description="Polar residues" evidence="7">
    <location>
        <begin position="270"/>
        <end position="286"/>
    </location>
</feature>
<feature type="region of interest" description="Disordered" evidence="7">
    <location>
        <begin position="68"/>
        <end position="92"/>
    </location>
</feature>
<dbReference type="Pfam" id="PF00010">
    <property type="entry name" value="HLH"/>
    <property type="match status" value="1"/>
</dbReference>
<feature type="compositionally biased region" description="Basic residues" evidence="7">
    <location>
        <begin position="8"/>
        <end position="19"/>
    </location>
</feature>
<keyword evidence="3" id="KW-0238">DNA-binding</keyword>
<comment type="subcellular location">
    <subcellularLocation>
        <location evidence="1">Nucleus</location>
    </subcellularLocation>
</comment>
<dbReference type="GO" id="GO:0000981">
    <property type="term" value="F:DNA-binding transcription factor activity, RNA polymerase II-specific"/>
    <property type="evidence" value="ECO:0007669"/>
    <property type="project" value="TreeGrafter"/>
</dbReference>
<feature type="region of interest" description="Disordered" evidence="7">
    <location>
        <begin position="266"/>
        <end position="290"/>
    </location>
</feature>
<dbReference type="PANTHER" id="PTHR16223:SF279">
    <property type="entry name" value="TRANSCRIPTION FACTOR BHLH122"/>
    <property type="match status" value="1"/>
</dbReference>
<evidence type="ECO:0000256" key="6">
    <source>
        <dbReference type="SAM" id="Coils"/>
    </source>
</evidence>
<dbReference type="SMART" id="SM00353">
    <property type="entry name" value="HLH"/>
    <property type="match status" value="1"/>
</dbReference>
<gene>
    <name evidence="9" type="ORF">FNV43_RR03004</name>
</gene>
<dbReference type="InterPro" id="IPR045843">
    <property type="entry name" value="IND-like"/>
</dbReference>
<feature type="region of interest" description="Disordered" evidence="7">
    <location>
        <begin position="1"/>
        <end position="25"/>
    </location>
</feature>
<evidence type="ECO:0000256" key="4">
    <source>
        <dbReference type="ARBA" id="ARBA00023163"/>
    </source>
</evidence>
<dbReference type="Proteomes" id="UP000796880">
    <property type="component" value="Unassembled WGS sequence"/>
</dbReference>
<dbReference type="GO" id="GO:0005634">
    <property type="term" value="C:nucleus"/>
    <property type="evidence" value="ECO:0007669"/>
    <property type="project" value="UniProtKB-SubCell"/>
</dbReference>
<dbReference type="FunFam" id="4.10.280.10:FF:000021">
    <property type="entry name" value="Transcription factor bHLH130 family"/>
    <property type="match status" value="1"/>
</dbReference>
<comment type="caution">
    <text evidence="9">The sequence shown here is derived from an EMBL/GenBank/DDBJ whole genome shotgun (WGS) entry which is preliminary data.</text>
</comment>
<dbReference type="GO" id="GO:0000978">
    <property type="term" value="F:RNA polymerase II cis-regulatory region sequence-specific DNA binding"/>
    <property type="evidence" value="ECO:0007669"/>
    <property type="project" value="TreeGrafter"/>
</dbReference>
<dbReference type="EMBL" id="VOIH02000002">
    <property type="protein sequence ID" value="KAF3452571.1"/>
    <property type="molecule type" value="Genomic_DNA"/>
</dbReference>
<keyword evidence="2" id="KW-0805">Transcription regulation</keyword>
<evidence type="ECO:0000256" key="5">
    <source>
        <dbReference type="ARBA" id="ARBA00023242"/>
    </source>
</evidence>
<dbReference type="GO" id="GO:0046983">
    <property type="term" value="F:protein dimerization activity"/>
    <property type="evidence" value="ECO:0007669"/>
    <property type="project" value="InterPro"/>
</dbReference>
<evidence type="ECO:0000256" key="7">
    <source>
        <dbReference type="SAM" id="MobiDB-lite"/>
    </source>
</evidence>
<dbReference type="Gene3D" id="4.10.280.10">
    <property type="entry name" value="Helix-loop-helix DNA-binding domain"/>
    <property type="match status" value="1"/>
</dbReference>
<evidence type="ECO:0000259" key="8">
    <source>
        <dbReference type="PROSITE" id="PS50888"/>
    </source>
</evidence>
<evidence type="ECO:0000256" key="2">
    <source>
        <dbReference type="ARBA" id="ARBA00023015"/>
    </source>
</evidence>
<feature type="domain" description="BHLH" evidence="8">
    <location>
        <begin position="325"/>
        <end position="375"/>
    </location>
</feature>
<dbReference type="AlphaFoldDB" id="A0A8K0MNA4"/>
<organism evidence="9 10">
    <name type="scientific">Rhamnella rubrinervis</name>
    <dbReference type="NCBI Taxonomy" id="2594499"/>
    <lineage>
        <taxon>Eukaryota</taxon>
        <taxon>Viridiplantae</taxon>
        <taxon>Streptophyta</taxon>
        <taxon>Embryophyta</taxon>
        <taxon>Tracheophyta</taxon>
        <taxon>Spermatophyta</taxon>
        <taxon>Magnoliopsida</taxon>
        <taxon>eudicotyledons</taxon>
        <taxon>Gunneridae</taxon>
        <taxon>Pentapetalae</taxon>
        <taxon>rosids</taxon>
        <taxon>fabids</taxon>
        <taxon>Rosales</taxon>
        <taxon>Rhamnaceae</taxon>
        <taxon>rhamnoid group</taxon>
        <taxon>Rhamneae</taxon>
        <taxon>Rhamnella</taxon>
    </lineage>
</organism>
<feature type="region of interest" description="Disordered" evidence="7">
    <location>
        <begin position="116"/>
        <end position="137"/>
    </location>
</feature>
<keyword evidence="10" id="KW-1185">Reference proteome</keyword>
<evidence type="ECO:0000313" key="10">
    <source>
        <dbReference type="Proteomes" id="UP000796880"/>
    </source>
</evidence>
<dbReference type="PROSITE" id="PS50888">
    <property type="entry name" value="BHLH"/>
    <property type="match status" value="1"/>
</dbReference>
<dbReference type="InterPro" id="IPR036638">
    <property type="entry name" value="HLH_DNA-bd_sf"/>
</dbReference>
<protein>
    <recommendedName>
        <fullName evidence="8">BHLH domain-containing protein</fullName>
    </recommendedName>
</protein>
<reference evidence="9" key="1">
    <citation type="submission" date="2020-03" db="EMBL/GenBank/DDBJ databases">
        <title>A high-quality chromosome-level genome assembly of a woody plant with both climbing and erect habits, Rhamnella rubrinervis.</title>
        <authorList>
            <person name="Lu Z."/>
            <person name="Yang Y."/>
            <person name="Zhu X."/>
            <person name="Sun Y."/>
        </authorList>
    </citation>
    <scope>NUCLEOTIDE SEQUENCE</scope>
    <source>
        <strain evidence="9">BYM</strain>
        <tissue evidence="9">Leaf</tissue>
    </source>
</reference>
<name>A0A8K0MNA4_9ROSA</name>
<evidence type="ECO:0000313" key="9">
    <source>
        <dbReference type="EMBL" id="KAF3452571.1"/>
    </source>
</evidence>
<evidence type="ECO:0000256" key="3">
    <source>
        <dbReference type="ARBA" id="ARBA00023125"/>
    </source>
</evidence>
<dbReference type="CDD" id="cd11393">
    <property type="entry name" value="bHLH_AtbHLH_like"/>
    <property type="match status" value="1"/>
</dbReference>
<feature type="coiled-coil region" evidence="6">
    <location>
        <begin position="365"/>
        <end position="392"/>
    </location>
</feature>
<keyword evidence="4" id="KW-0804">Transcription</keyword>
<feature type="compositionally biased region" description="Polar residues" evidence="7">
    <location>
        <begin position="79"/>
        <end position="92"/>
    </location>
</feature>
<keyword evidence="5" id="KW-0539">Nucleus</keyword>
<dbReference type="SUPFAM" id="SSF47459">
    <property type="entry name" value="HLH, helix-loop-helix DNA-binding domain"/>
    <property type="match status" value="1"/>
</dbReference>
<proteinExistence type="predicted"/>
<dbReference type="InterPro" id="IPR011598">
    <property type="entry name" value="bHLH_dom"/>
</dbReference>